<dbReference type="RefSeq" id="WP_110378674.1">
    <property type="nucleotide sequence ID" value="NZ_JAHBRY010000007.1"/>
</dbReference>
<evidence type="ECO:0000256" key="5">
    <source>
        <dbReference type="ARBA" id="ARBA00022989"/>
    </source>
</evidence>
<comment type="subcellular location">
    <subcellularLocation>
        <location evidence="1">Cell membrane</location>
        <topology evidence="1">Multi-pass membrane protein</topology>
    </subcellularLocation>
</comment>
<dbReference type="CDD" id="cd01127">
    <property type="entry name" value="TrwB_TraG_TraD_VirD4"/>
    <property type="match status" value="1"/>
</dbReference>
<keyword evidence="9" id="KW-1185">Reference proteome</keyword>
<evidence type="ECO:0000256" key="2">
    <source>
        <dbReference type="ARBA" id="ARBA00008806"/>
    </source>
</evidence>
<dbReference type="InterPro" id="IPR051539">
    <property type="entry name" value="T4SS-coupling_protein"/>
</dbReference>
<feature type="transmembrane region" description="Helical" evidence="7">
    <location>
        <begin position="522"/>
        <end position="542"/>
    </location>
</feature>
<dbReference type="InterPro" id="IPR027417">
    <property type="entry name" value="P-loop_NTPase"/>
</dbReference>
<evidence type="ECO:0000256" key="1">
    <source>
        <dbReference type="ARBA" id="ARBA00004651"/>
    </source>
</evidence>
<evidence type="ECO:0000256" key="3">
    <source>
        <dbReference type="ARBA" id="ARBA00022475"/>
    </source>
</evidence>
<comment type="similarity">
    <text evidence="2">Belongs to the VirD4/TraG family.</text>
</comment>
<dbReference type="AlphaFoldDB" id="A0A2V3TSG4"/>
<evidence type="ECO:0000256" key="4">
    <source>
        <dbReference type="ARBA" id="ARBA00022692"/>
    </source>
</evidence>
<proteinExistence type="inferred from homology"/>
<evidence type="ECO:0000313" key="8">
    <source>
        <dbReference type="EMBL" id="PXW50107.1"/>
    </source>
</evidence>
<keyword evidence="5 7" id="KW-1133">Transmembrane helix</keyword>
<dbReference type="Proteomes" id="UP000248021">
    <property type="component" value="Unassembled WGS sequence"/>
</dbReference>
<dbReference type="EMBL" id="QJJK01000032">
    <property type="protein sequence ID" value="PXW50107.1"/>
    <property type="molecule type" value="Genomic_DNA"/>
</dbReference>
<protein>
    <submittedName>
        <fullName evidence="8">Type IV secretory pathway TraG/TraD family ATPase VirD4</fullName>
    </submittedName>
</protein>
<accession>A0A2V3TSG4</accession>
<dbReference type="OrthoDB" id="9759295at2"/>
<name>A0A2V3TSG4_9HYPH</name>
<evidence type="ECO:0000313" key="9">
    <source>
        <dbReference type="Proteomes" id="UP000248021"/>
    </source>
</evidence>
<gene>
    <name evidence="8" type="ORF">C7450_1323</name>
</gene>
<evidence type="ECO:0000256" key="6">
    <source>
        <dbReference type="ARBA" id="ARBA00023136"/>
    </source>
</evidence>
<dbReference type="InterPro" id="IPR003688">
    <property type="entry name" value="TraG/VirD4"/>
</dbReference>
<feature type="transmembrane region" description="Helical" evidence="7">
    <location>
        <begin position="584"/>
        <end position="604"/>
    </location>
</feature>
<evidence type="ECO:0000256" key="7">
    <source>
        <dbReference type="SAM" id="Phobius"/>
    </source>
</evidence>
<dbReference type="PANTHER" id="PTHR37937:SF1">
    <property type="entry name" value="CONJUGATIVE TRANSFER: DNA TRANSPORT"/>
    <property type="match status" value="1"/>
</dbReference>
<sequence>MAYKFDNPAPYRFHEGALFLGLDQHGQEIGYETEIHALTVGGSGTGKGAGLLVQNARRWPHNLLVIDPKGENATLAWQAREALGQEVAVIDPFEQIPRGQIPDRLRVAINPLADIDPASPRARAALLSIGSGLVVSHNADHMEWTEGARSILSGLCAYVVANAPPAARTFATVREILMQDEQALYEDAQRMADDARLGGLIRSAGRMICTALTTEKAIERQFLGLAQRSTQWLDDDAIAAALGHSDFRLSDLKTGKASLFLVLPPDYIANYSAFLRLFVKSALHEMGKPVEGGRRCLFLLDEFFSLGKLEEVAEASGRMRSMGVTLWPFVQGLGQLNDLYGQEGAQTFLTNAAVHCFLGNDKDGSTLRYISGAIGNLTPEEIAEGPPQHRAVIEHDAWAARDNAQAVADHNYAMQRAGKPRLTPDEIAALIGKDEAAGDTVARSMIVFLPRGKVLQLRLAPYFMQNRAAQPWTEAAPVKPSPTVQGSADNGSDGLEGLQYAWALAAVGFGLLILAASAREGVFAALLLSAPVFMSQALALLWRVAKNSRSLHPMGMLAGGFIGYSGIIWFFAPLRDIGPSSFWQVLLAVAICAIAALIVGLIGGKIGRAIA</sequence>
<dbReference type="GO" id="GO:0005886">
    <property type="term" value="C:plasma membrane"/>
    <property type="evidence" value="ECO:0007669"/>
    <property type="project" value="UniProtKB-SubCell"/>
</dbReference>
<feature type="transmembrane region" description="Helical" evidence="7">
    <location>
        <begin position="554"/>
        <end position="572"/>
    </location>
</feature>
<dbReference type="Gene3D" id="3.40.50.300">
    <property type="entry name" value="P-loop containing nucleotide triphosphate hydrolases"/>
    <property type="match status" value="1"/>
</dbReference>
<keyword evidence="6 7" id="KW-0472">Membrane</keyword>
<reference evidence="8 9" key="1">
    <citation type="submission" date="2018-05" db="EMBL/GenBank/DDBJ databases">
        <title>Genomic Encyclopedia of Type Strains, Phase IV (KMG-IV): sequencing the most valuable type-strain genomes for metagenomic binning, comparative biology and taxonomic classification.</title>
        <authorList>
            <person name="Goeker M."/>
        </authorList>
    </citation>
    <scope>NUCLEOTIDE SEQUENCE [LARGE SCALE GENOMIC DNA]</scope>
    <source>
        <strain evidence="8 9">DSM 6462</strain>
    </source>
</reference>
<dbReference type="PANTHER" id="PTHR37937">
    <property type="entry name" value="CONJUGATIVE TRANSFER: DNA TRANSPORT"/>
    <property type="match status" value="1"/>
</dbReference>
<keyword evidence="4 7" id="KW-0812">Transmembrane</keyword>
<keyword evidence="3" id="KW-1003">Cell membrane</keyword>
<organism evidence="8 9">
    <name type="scientific">Chelatococcus asaccharovorans</name>
    <dbReference type="NCBI Taxonomy" id="28210"/>
    <lineage>
        <taxon>Bacteria</taxon>
        <taxon>Pseudomonadati</taxon>
        <taxon>Pseudomonadota</taxon>
        <taxon>Alphaproteobacteria</taxon>
        <taxon>Hyphomicrobiales</taxon>
        <taxon>Chelatococcaceae</taxon>
        <taxon>Chelatococcus</taxon>
    </lineage>
</organism>
<dbReference type="SUPFAM" id="SSF52540">
    <property type="entry name" value="P-loop containing nucleoside triphosphate hydrolases"/>
    <property type="match status" value="1"/>
</dbReference>
<dbReference type="Pfam" id="PF02534">
    <property type="entry name" value="T4SS-DNA_transf"/>
    <property type="match status" value="1"/>
</dbReference>
<comment type="caution">
    <text evidence="8">The sequence shown here is derived from an EMBL/GenBank/DDBJ whole genome shotgun (WGS) entry which is preliminary data.</text>
</comment>